<keyword evidence="12" id="KW-1185">Reference proteome</keyword>
<dbReference type="HAMAP" id="MF_01208">
    <property type="entry name" value="PyrE"/>
    <property type="match status" value="1"/>
</dbReference>
<dbReference type="NCBIfam" id="TIGR00336">
    <property type="entry name" value="pyrE"/>
    <property type="match status" value="1"/>
</dbReference>
<dbReference type="InterPro" id="IPR000836">
    <property type="entry name" value="PRTase_dom"/>
</dbReference>
<organism evidence="11 12">
    <name type="scientific">Modicisalibacter zincidurans</name>
    <dbReference type="NCBI Taxonomy" id="1178777"/>
    <lineage>
        <taxon>Bacteria</taxon>
        <taxon>Pseudomonadati</taxon>
        <taxon>Pseudomonadota</taxon>
        <taxon>Gammaproteobacteria</taxon>
        <taxon>Oceanospirillales</taxon>
        <taxon>Halomonadaceae</taxon>
        <taxon>Modicisalibacter</taxon>
    </lineage>
</organism>
<feature type="domain" description="Phosphoribosyltransferase" evidence="10">
    <location>
        <begin position="48"/>
        <end position="165"/>
    </location>
</feature>
<dbReference type="Proteomes" id="UP001500074">
    <property type="component" value="Unassembled WGS sequence"/>
</dbReference>
<feature type="binding site" evidence="9">
    <location>
        <begin position="38"/>
        <end position="39"/>
    </location>
    <ligand>
        <name>orotate</name>
        <dbReference type="ChEBI" id="CHEBI:30839"/>
    </ligand>
</feature>
<dbReference type="InterPro" id="IPR023031">
    <property type="entry name" value="OPRT"/>
</dbReference>
<evidence type="ECO:0000313" key="12">
    <source>
        <dbReference type="Proteomes" id="UP001500074"/>
    </source>
</evidence>
<feature type="binding site" evidence="9">
    <location>
        <position position="109"/>
    </location>
    <ligand>
        <name>5-phospho-alpha-D-ribose 1-diphosphate</name>
        <dbReference type="ChEBI" id="CHEBI:58017"/>
        <note>ligand shared between dimeric partners</note>
    </ligand>
</feature>
<comment type="catalytic activity">
    <reaction evidence="9">
        <text>orotidine 5'-phosphate + diphosphate = orotate + 5-phospho-alpha-D-ribose 1-diphosphate</text>
        <dbReference type="Rhea" id="RHEA:10380"/>
        <dbReference type="ChEBI" id="CHEBI:30839"/>
        <dbReference type="ChEBI" id="CHEBI:33019"/>
        <dbReference type="ChEBI" id="CHEBI:57538"/>
        <dbReference type="ChEBI" id="CHEBI:58017"/>
        <dbReference type="EC" id="2.4.2.10"/>
    </reaction>
</comment>
<dbReference type="EC" id="2.4.2.10" evidence="5 9"/>
<feature type="binding site" evidence="9">
    <location>
        <position position="107"/>
    </location>
    <ligand>
        <name>5-phospho-alpha-D-ribose 1-diphosphate</name>
        <dbReference type="ChEBI" id="CHEBI:58017"/>
        <note>ligand shared between dimeric partners</note>
    </ligand>
</feature>
<name>A0ABP9RFI5_9GAMM</name>
<comment type="subunit">
    <text evidence="4 9">Homodimer.</text>
</comment>
<feature type="binding site" description="in other chain" evidence="9">
    <location>
        <position position="30"/>
    </location>
    <ligand>
        <name>5-phospho-alpha-D-ribose 1-diphosphate</name>
        <dbReference type="ChEBI" id="CHEBI:58017"/>
        <note>ligand shared between dimeric partners</note>
    </ligand>
</feature>
<evidence type="ECO:0000256" key="4">
    <source>
        <dbReference type="ARBA" id="ARBA00011738"/>
    </source>
</evidence>
<dbReference type="Pfam" id="PF00156">
    <property type="entry name" value="Pribosyltran"/>
    <property type="match status" value="1"/>
</dbReference>
<evidence type="ECO:0000256" key="6">
    <source>
        <dbReference type="ARBA" id="ARBA00022676"/>
    </source>
</evidence>
<evidence type="ECO:0000259" key="10">
    <source>
        <dbReference type="Pfam" id="PF00156"/>
    </source>
</evidence>
<dbReference type="PANTHER" id="PTHR46683">
    <property type="entry name" value="OROTATE PHOSPHORIBOSYLTRANSFERASE 1-RELATED"/>
    <property type="match status" value="1"/>
</dbReference>
<evidence type="ECO:0000256" key="1">
    <source>
        <dbReference type="ARBA" id="ARBA00003769"/>
    </source>
</evidence>
<dbReference type="InterPro" id="IPR004467">
    <property type="entry name" value="Or_phspho_trans_dom"/>
</dbReference>
<dbReference type="GO" id="GO:0016757">
    <property type="term" value="F:glycosyltransferase activity"/>
    <property type="evidence" value="ECO:0007669"/>
    <property type="project" value="UniProtKB-KW"/>
</dbReference>
<feature type="binding site" description="in other chain" evidence="9">
    <location>
        <begin position="128"/>
        <end position="136"/>
    </location>
    <ligand>
        <name>5-phospho-alpha-D-ribose 1-diphosphate</name>
        <dbReference type="ChEBI" id="CHEBI:58017"/>
        <note>ligand shared between dimeric partners</note>
    </ligand>
</feature>
<dbReference type="EMBL" id="BAABKI010000024">
    <property type="protein sequence ID" value="GAA5176838.1"/>
    <property type="molecule type" value="Genomic_DNA"/>
</dbReference>
<dbReference type="Gene3D" id="3.40.50.2020">
    <property type="match status" value="1"/>
</dbReference>
<evidence type="ECO:0000313" key="11">
    <source>
        <dbReference type="EMBL" id="GAA5176838.1"/>
    </source>
</evidence>
<gene>
    <name evidence="9 11" type="primary">pyrE</name>
    <name evidence="11" type="ORF">GCM10023342_23350</name>
</gene>
<comment type="caution">
    <text evidence="11">The sequence shown here is derived from an EMBL/GenBank/DDBJ whole genome shotgun (WGS) entry which is preliminary data.</text>
</comment>
<comment type="similarity">
    <text evidence="3 9">Belongs to the purine/pyrimidine phosphoribosyltransferase family. PyrE subfamily.</text>
</comment>
<dbReference type="RefSeq" id="WP_031385063.1">
    <property type="nucleotide sequence ID" value="NZ_BAABKI010000024.1"/>
</dbReference>
<dbReference type="InterPro" id="IPR029057">
    <property type="entry name" value="PRTase-like"/>
</dbReference>
<feature type="binding site" evidence="9">
    <location>
        <position position="160"/>
    </location>
    <ligand>
        <name>orotate</name>
        <dbReference type="ChEBI" id="CHEBI:30839"/>
    </ligand>
</feature>
<evidence type="ECO:0000256" key="5">
    <source>
        <dbReference type="ARBA" id="ARBA00011971"/>
    </source>
</evidence>
<evidence type="ECO:0000256" key="9">
    <source>
        <dbReference type="HAMAP-Rule" id="MF_01208"/>
    </source>
</evidence>
<comment type="cofactor">
    <cofactor evidence="9">
        <name>Mg(2+)</name>
        <dbReference type="ChEBI" id="CHEBI:18420"/>
    </cofactor>
</comment>
<keyword evidence="7 9" id="KW-0808">Transferase</keyword>
<evidence type="ECO:0000256" key="2">
    <source>
        <dbReference type="ARBA" id="ARBA00004889"/>
    </source>
</evidence>
<feature type="binding site" description="in other chain" evidence="9">
    <location>
        <begin position="76"/>
        <end position="77"/>
    </location>
    <ligand>
        <name>5-phospho-alpha-D-ribose 1-diphosphate</name>
        <dbReference type="ChEBI" id="CHEBI:58017"/>
        <note>ligand shared between dimeric partners</note>
    </ligand>
</feature>
<keyword evidence="6 9" id="KW-0328">Glycosyltransferase</keyword>
<reference evidence="12" key="1">
    <citation type="journal article" date="2019" name="Int. J. Syst. Evol. Microbiol.">
        <title>The Global Catalogue of Microorganisms (GCM) 10K type strain sequencing project: providing services to taxonomists for standard genome sequencing and annotation.</title>
        <authorList>
            <consortium name="The Broad Institute Genomics Platform"/>
            <consortium name="The Broad Institute Genome Sequencing Center for Infectious Disease"/>
            <person name="Wu L."/>
            <person name="Ma J."/>
        </authorList>
    </citation>
    <scope>NUCLEOTIDE SEQUENCE [LARGE SCALE GENOMIC DNA]</scope>
    <source>
        <strain evidence="12">JCM 18472</strain>
    </source>
</reference>
<sequence length="227" mass="24091">MAGQLQAYQRDFIAFAIEQGVLKFGEFTLKSGRVSPYFFNAGLFKSGAALARLGRCYAQAIADSGLQAEVLFGPAYKGIPLGTATAVALAEHHGRDLPFAFNRKEAKAHGEGGQIVGAALTGRVLIVDDVITAGTAIGEVMTLIESAGASAAGVVIALDRQECGQADGEMTRHSAIQEVEARYAMPVVSIVTLDQVLAYLEQYAGSELQPHAEAIRDYRARYGVLAR</sequence>
<proteinExistence type="inferred from homology"/>
<dbReference type="CDD" id="cd06223">
    <property type="entry name" value="PRTases_typeI"/>
    <property type="match status" value="1"/>
</dbReference>
<keyword evidence="9" id="KW-0460">Magnesium</keyword>
<comment type="pathway">
    <text evidence="2 9">Pyrimidine metabolism; UMP biosynthesis via de novo pathway; UMP from orotate: step 1/2.</text>
</comment>
<dbReference type="PANTHER" id="PTHR46683:SF1">
    <property type="entry name" value="OROTATE PHOSPHORIBOSYLTRANSFERASE 1-RELATED"/>
    <property type="match status" value="1"/>
</dbReference>
<feature type="binding site" evidence="9">
    <location>
        <position position="103"/>
    </location>
    <ligand>
        <name>5-phospho-alpha-D-ribose 1-diphosphate</name>
        <dbReference type="ChEBI" id="CHEBI:58017"/>
        <note>ligand shared between dimeric partners</note>
    </ligand>
</feature>
<accession>A0ABP9RFI5</accession>
<evidence type="ECO:0000256" key="8">
    <source>
        <dbReference type="ARBA" id="ARBA00022975"/>
    </source>
</evidence>
<protein>
    <recommendedName>
        <fullName evidence="5 9">Orotate phosphoribosyltransferase</fullName>
        <shortName evidence="9">OPRT</shortName>
        <shortName evidence="9">OPRTase</shortName>
        <ecNumber evidence="5 9">2.4.2.10</ecNumber>
    </recommendedName>
</protein>
<evidence type="ECO:0000256" key="3">
    <source>
        <dbReference type="ARBA" id="ARBA00006340"/>
    </source>
</evidence>
<comment type="function">
    <text evidence="1 9">Catalyzes the transfer of a ribosyl phosphate group from 5-phosphoribose 1-diphosphate to orotate, leading to the formation of orotidine monophosphate (OMP).</text>
</comment>
<dbReference type="SUPFAM" id="SSF53271">
    <property type="entry name" value="PRTase-like"/>
    <property type="match status" value="1"/>
</dbReference>
<keyword evidence="8 9" id="KW-0665">Pyrimidine biosynthesis</keyword>
<feature type="binding site" description="in other chain" evidence="9">
    <location>
        <position position="104"/>
    </location>
    <ligand>
        <name>5-phospho-alpha-D-ribose 1-diphosphate</name>
        <dbReference type="ChEBI" id="CHEBI:58017"/>
        <note>ligand shared between dimeric partners</note>
    </ligand>
</feature>
<evidence type="ECO:0000256" key="7">
    <source>
        <dbReference type="ARBA" id="ARBA00022679"/>
    </source>
</evidence>
<feature type="binding site" evidence="9">
    <location>
        <position position="132"/>
    </location>
    <ligand>
        <name>orotate</name>
        <dbReference type="ChEBI" id="CHEBI:30839"/>
    </ligand>
</feature>